<comment type="caution">
    <text evidence="1">The sequence shown here is derived from an EMBL/GenBank/DDBJ whole genome shotgun (WGS) entry which is preliminary data.</text>
</comment>
<reference evidence="1" key="1">
    <citation type="journal article" date="2023" name="Mol. Ecol. Resour.">
        <title>Chromosome-level genome assembly of a triploid poplar Populus alba 'Berolinensis'.</title>
        <authorList>
            <person name="Chen S."/>
            <person name="Yu Y."/>
            <person name="Wang X."/>
            <person name="Wang S."/>
            <person name="Zhang T."/>
            <person name="Zhou Y."/>
            <person name="He R."/>
            <person name="Meng N."/>
            <person name="Wang Y."/>
            <person name="Liu W."/>
            <person name="Liu Z."/>
            <person name="Liu J."/>
            <person name="Guo Q."/>
            <person name="Huang H."/>
            <person name="Sederoff R.R."/>
            <person name="Wang G."/>
            <person name="Qu G."/>
            <person name="Chen S."/>
        </authorList>
    </citation>
    <scope>NUCLEOTIDE SEQUENCE</scope>
    <source>
        <strain evidence="1">SC-2020</strain>
    </source>
</reference>
<evidence type="ECO:0000313" key="1">
    <source>
        <dbReference type="EMBL" id="KAJ7004814.1"/>
    </source>
</evidence>
<dbReference type="AlphaFoldDB" id="A0AAD6R9L6"/>
<sequence length="72" mass="8358">MVVVKIYEINLDFINTSSCTISDLGYVVYCENFMEKAGVLPSWPNSSVSVLLYWHNKLMLLILNRLFMDDCF</sequence>
<dbReference type="EMBL" id="JAQIZT010000003">
    <property type="protein sequence ID" value="KAJ7004814.1"/>
    <property type="molecule type" value="Genomic_DNA"/>
</dbReference>
<keyword evidence="2" id="KW-1185">Reference proteome</keyword>
<proteinExistence type="predicted"/>
<name>A0AAD6R9L6_9ROSI</name>
<evidence type="ECO:0000313" key="2">
    <source>
        <dbReference type="Proteomes" id="UP001164929"/>
    </source>
</evidence>
<gene>
    <name evidence="1" type="ORF">NC653_009605</name>
</gene>
<protein>
    <submittedName>
        <fullName evidence="1">Uncharacterized protein</fullName>
    </submittedName>
</protein>
<organism evidence="1 2">
    <name type="scientific">Populus alba x Populus x berolinensis</name>
    <dbReference type="NCBI Taxonomy" id="444605"/>
    <lineage>
        <taxon>Eukaryota</taxon>
        <taxon>Viridiplantae</taxon>
        <taxon>Streptophyta</taxon>
        <taxon>Embryophyta</taxon>
        <taxon>Tracheophyta</taxon>
        <taxon>Spermatophyta</taxon>
        <taxon>Magnoliopsida</taxon>
        <taxon>eudicotyledons</taxon>
        <taxon>Gunneridae</taxon>
        <taxon>Pentapetalae</taxon>
        <taxon>rosids</taxon>
        <taxon>fabids</taxon>
        <taxon>Malpighiales</taxon>
        <taxon>Salicaceae</taxon>
        <taxon>Saliceae</taxon>
        <taxon>Populus</taxon>
    </lineage>
</organism>
<dbReference type="Proteomes" id="UP001164929">
    <property type="component" value="Chromosome 3"/>
</dbReference>
<accession>A0AAD6R9L6</accession>